<dbReference type="EMBL" id="JACOOX010000003">
    <property type="protein sequence ID" value="MBC5662387.1"/>
    <property type="molecule type" value="Genomic_DNA"/>
</dbReference>
<evidence type="ECO:0000313" key="4">
    <source>
        <dbReference type="Proteomes" id="UP000615234"/>
    </source>
</evidence>
<dbReference type="InterPro" id="IPR002881">
    <property type="entry name" value="DUF58"/>
</dbReference>
<evidence type="ECO:0000256" key="1">
    <source>
        <dbReference type="SAM" id="Phobius"/>
    </source>
</evidence>
<comment type="caution">
    <text evidence="3">The sequence shown here is derived from an EMBL/GenBank/DDBJ whole genome shotgun (WGS) entry which is preliminary data.</text>
</comment>
<dbReference type="RefSeq" id="WP_118662738.1">
    <property type="nucleotide sequence ID" value="NZ_JACOOX010000003.1"/>
</dbReference>
<feature type="domain" description="DUF58" evidence="2">
    <location>
        <begin position="193"/>
        <end position="260"/>
    </location>
</feature>
<keyword evidence="4" id="KW-1185">Reference proteome</keyword>
<sequence length="349" mass="41161">MKKKIAYIIFIVILLLLFIWTNKLQTLWLFGMFGIIWLPMFFINRYNAGKIAVKFDIINELKEDPALLLEIENSSFFPVPKIRIEFNCENVVFGTEFPTYIECSAARKSREKYQFPIESKYCGQINVEIYKIYIYDYFGLTKAEIRSHKDCMFYQYPKERSMDLYDVEGSLVSENDVNYKHVKGNDISEILQIKEYMKGDSIKNIHWKMSAKMGKTMVKELDTPNDNSVMIFFDYAPKEDRKTNQKLIEALASVSHELIRLSTGHTIYHMDTKENRVVHRGVFELTEYDVMLQEVLETVADKSEYRVLDYILERGIIHRFAKVIFITYDANRDAAFEIERLEKGIVLYV</sequence>
<feature type="transmembrane region" description="Helical" evidence="1">
    <location>
        <begin position="27"/>
        <end position="44"/>
    </location>
</feature>
<feature type="transmembrane region" description="Helical" evidence="1">
    <location>
        <begin position="5"/>
        <end position="21"/>
    </location>
</feature>
<gene>
    <name evidence="3" type="ORF">H8S09_05685</name>
</gene>
<name>A0A8I0AJ27_9FIRM</name>
<dbReference type="PANTHER" id="PTHR34351">
    <property type="entry name" value="SLR1927 PROTEIN-RELATED"/>
    <property type="match status" value="1"/>
</dbReference>
<protein>
    <submittedName>
        <fullName evidence="3">DUF58 domain-containing protein</fullName>
    </submittedName>
</protein>
<keyword evidence="1" id="KW-0472">Membrane</keyword>
<dbReference type="Proteomes" id="UP000615234">
    <property type="component" value="Unassembled WGS sequence"/>
</dbReference>
<reference evidence="3 4" key="1">
    <citation type="submission" date="2020-08" db="EMBL/GenBank/DDBJ databases">
        <title>Genome public.</title>
        <authorList>
            <person name="Liu C."/>
            <person name="Sun Q."/>
        </authorList>
    </citation>
    <scope>NUCLEOTIDE SEQUENCE [LARGE SCALE GENOMIC DNA]</scope>
    <source>
        <strain evidence="3 4">NSJ-10</strain>
    </source>
</reference>
<dbReference type="Pfam" id="PF01882">
    <property type="entry name" value="DUF58"/>
    <property type="match status" value="1"/>
</dbReference>
<evidence type="ECO:0000259" key="2">
    <source>
        <dbReference type="Pfam" id="PF01882"/>
    </source>
</evidence>
<dbReference type="AlphaFoldDB" id="A0A8I0AJ27"/>
<proteinExistence type="predicted"/>
<evidence type="ECO:0000313" key="3">
    <source>
        <dbReference type="EMBL" id="MBC5662387.1"/>
    </source>
</evidence>
<keyword evidence="1" id="KW-0812">Transmembrane</keyword>
<organism evidence="3 4">
    <name type="scientific">Coprococcus hominis</name>
    <name type="common">ex Liu et al. 2022</name>
    <dbReference type="NCBI Taxonomy" id="2763039"/>
    <lineage>
        <taxon>Bacteria</taxon>
        <taxon>Bacillati</taxon>
        <taxon>Bacillota</taxon>
        <taxon>Clostridia</taxon>
        <taxon>Lachnospirales</taxon>
        <taxon>Lachnospiraceae</taxon>
        <taxon>Coprococcus</taxon>
    </lineage>
</organism>
<accession>A0A8I0AJ27</accession>
<keyword evidence="1" id="KW-1133">Transmembrane helix</keyword>
<dbReference type="PANTHER" id="PTHR34351:SF2">
    <property type="entry name" value="DUF58 DOMAIN-CONTAINING PROTEIN"/>
    <property type="match status" value="1"/>
</dbReference>